<dbReference type="InterPro" id="IPR036514">
    <property type="entry name" value="SGNH_hydro_sf"/>
</dbReference>
<dbReference type="SUPFAM" id="SSF52266">
    <property type="entry name" value="SGNH hydrolase"/>
    <property type="match status" value="2"/>
</dbReference>
<dbReference type="AlphaFoldDB" id="A0A1U7CZQ2"/>
<reference evidence="1 2" key="1">
    <citation type="submission" date="2016-03" db="EMBL/GenBank/DDBJ databases">
        <title>Deep-sea bacteria in the southern Pacific.</title>
        <authorList>
            <person name="Tang K."/>
        </authorList>
    </citation>
    <scope>NUCLEOTIDE SEQUENCE [LARGE SCALE GENOMIC DNA]</scope>
    <source>
        <strain evidence="1 2">JLT2016</strain>
    </source>
</reference>
<dbReference type="GO" id="GO:0016788">
    <property type="term" value="F:hydrolase activity, acting on ester bonds"/>
    <property type="evidence" value="ECO:0007669"/>
    <property type="project" value="InterPro"/>
</dbReference>
<sequence length="572" mass="60066">MADGGVPTTELGEVAGAEAVLANYEGTTGLLTTSALGTLLAASGPLADALGLKADVTTTDALGNRVTSLETIVTSGAVWMDPVDLLADSDITLSGEQTIDGTLTSTSRVAVIGKTDKSLNGVYDTSSGAWSRVAEMDAADEINLSTTFVNGGVTYGGETWKFVVADPDTFILGTDDIGAKKVGDAQSVLDYVNSQIGGKLEASNNLSDLGDPEVARGNLDVPSNAEFAALDSKFDGEGYERSGAAWAIVHEDGKRSLWVDNAGRIYFGDVDVTDAIDGTLQTQFDTLEARQAQNTGFLCIGDSLTEGSGASSTSFSWPAQLSDLYSDARATANRGVGGQSSDQIAGRFGAEAVLVEVDGAEIPASGAVTVNSITPNITYYAGGSKSWPGWIGGIHGTLSASSFTRTTSGTAKAVLATDYFVPDVSAVWLRIWLMWLGRNDGWSSNDGTALLARYERMVEAIPTTQKRFLLLDVLNNAAETSGTAAHTNIVAFNAALMQRFPKNVIPIRKMLIEQGLARAGITPTAQDLTDIANDVIPTSLRADSTHLNNTGYGVVAEIIKDYIDFMEASQWL</sequence>
<dbReference type="STRING" id="1229727.Ga0080559_TMP519"/>
<dbReference type="RefSeq" id="WP_076621997.1">
    <property type="nucleotide sequence ID" value="NZ_BMEW01000002.1"/>
</dbReference>
<organism evidence="1 2">
    <name type="scientific">Salipiger profundus</name>
    <dbReference type="NCBI Taxonomy" id="1229727"/>
    <lineage>
        <taxon>Bacteria</taxon>
        <taxon>Pseudomonadati</taxon>
        <taxon>Pseudomonadota</taxon>
        <taxon>Alphaproteobacteria</taxon>
        <taxon>Rhodobacterales</taxon>
        <taxon>Roseobacteraceae</taxon>
        <taxon>Salipiger</taxon>
    </lineage>
</organism>
<evidence type="ECO:0000313" key="1">
    <source>
        <dbReference type="EMBL" id="APX21315.1"/>
    </source>
</evidence>
<dbReference type="Gene3D" id="3.40.50.1110">
    <property type="entry name" value="SGNH hydrolase"/>
    <property type="match status" value="2"/>
</dbReference>
<gene>
    <name evidence="1" type="ORF">Ga0080559_TMP519</name>
</gene>
<dbReference type="EMBL" id="CP014796">
    <property type="protein sequence ID" value="APX21315.1"/>
    <property type="molecule type" value="Genomic_DNA"/>
</dbReference>
<dbReference type="InterPro" id="IPR001087">
    <property type="entry name" value="GDSL"/>
</dbReference>
<keyword evidence="2" id="KW-1185">Reference proteome</keyword>
<dbReference type="Proteomes" id="UP000186559">
    <property type="component" value="Chromosome"/>
</dbReference>
<dbReference type="Pfam" id="PF00657">
    <property type="entry name" value="Lipase_GDSL"/>
    <property type="match status" value="1"/>
</dbReference>
<dbReference type="KEGG" id="tpro:Ga0080559_TMP519"/>
<proteinExistence type="predicted"/>
<evidence type="ECO:0000313" key="2">
    <source>
        <dbReference type="Proteomes" id="UP000186559"/>
    </source>
</evidence>
<accession>A0A1U7CZQ2</accession>
<name>A0A1U7CZQ2_9RHOB</name>
<protein>
    <submittedName>
        <fullName evidence="1">Phage tail fiber protein</fullName>
    </submittedName>
</protein>